<evidence type="ECO:0000313" key="9">
    <source>
        <dbReference type="EMBL" id="MFI9100917.1"/>
    </source>
</evidence>
<accession>A0ABW8C4U1</accession>
<sequence>MSAPRSRARIEALITQRLQEWCGPFPDGIDAHRPLAELGLSSRQATQLAAELATLTGQAYTPSLVFQYPTIAALRDAHADSTAPAGDAAPPAPTGPAVDDETIAVVGVGCRLPGAVRSPEDYWKLLMNRTDAISRVPSTRWSSFCAGTRADIAVHQHTNPWGGFLDDIASFDAGFFHITPHEAAVMDPQQRLLLEVTQEALDHAAIAAGTLAGSLTGVFVGISSSEYAHLTNTDVRTTDATTLTGASPAIAANRLSYALDLRGPSLAIDTACSSSLVAIHQACRSLQDHESDLALAGGVNLLLSPTITRGFQETGVLAPDGRIRAFDAAAAGTVRGEGCGVVVLKRLSDAQRDQDRVLAVIAASAVNSDGRSNGLLAPSPAAQHALLETAYRRAGVDPSCVDYIEAHGTGTSLGDPIEAHALGRVLGAGRADDQELLIGSAKTNLGHLEAAAGVIGLIKTVLALARGTIPPSLHFSAPNPHIDFNVARLRVATSAQAWPRHSGRATAGVSAFGFGGTNAHIVLRETPVGTADRRTSTRTGHLSAIVLSAREPEGLRGYAQVVRDWLHSPEGIHARPADIAHTLARRSERGPRRAALMVRTREELLGDLGDLVADRASARVVVGTATDVGPGPVWLFSGHGPHPGHLGTALLGIDPAFTAAIDRLEPLLRTHAGISLRDSLTTPSADTRPENLHPVLFGVQIALADMWRAHGVVPAAVIGHSFGEIAAAVVAGALSEADAARLLGVRSRLLGMLTGGAMALVERSPEQVGATQGQFPDVHVAVHASPRQCVISGPDDQVLALAERIREQGSMAKILPVTGAGHSPQVDHLAAELSVCLQLPSAAGPALRFYSTVLDDPRAVPAFDTAYWAANLRRPVLLSQAVRAAVEDGHRLFVEVSARPVLLHPVTQTLAAAGGASFRVQPTLRQTSDGAVDFRQQLGTLLTYGLRLTPAEGQVVDLPSPPWNHRPYWFQVPRQDAAPAVSGSPGTTDRGSSALERACRLVAQVTGLRAEDIDPHTPLTALGLTSLTAARLHALLSQEPGISVPAIEELLRGATLSDITADAEGQRPPHSTTAEPRSAGAPSVHVQGRDATERMVALAWADALRRSRISVRQDLAELGGDLPAAERAAALLSRTLQRPVDPYDLHRHRTIEQAAAHFRPLVERDDGGPLRTLNATGDRQPLFLAHPAGGSSVVYRPLAELLKASGHPCYGLDRVEELTTVEEKAKHYARLILGADPQGPVLLGGWSFGGCLALATAHRLRRAGRRVEAVFLIDSVLPLPTPQLTREQDAERRFAPFAAYVERTYQQRLALDYGDLAQLDDTAQIEHIIQRLQASGALPAPILEHQRASYLDLRVAERHVPSLWTGRTVLFRAQDQAARAVRDRRFERTDEGAGWQEFCTDLAVVPVTGHHLSLLDPPNVQLIAQHIAELTGTSAAV</sequence>
<dbReference type="PROSITE" id="PS52004">
    <property type="entry name" value="KS3_2"/>
    <property type="match status" value="1"/>
</dbReference>
<dbReference type="Pfam" id="PF00975">
    <property type="entry name" value="Thioesterase"/>
    <property type="match status" value="1"/>
</dbReference>
<dbReference type="InterPro" id="IPR050091">
    <property type="entry name" value="PKS_NRPS_Biosynth_Enz"/>
</dbReference>
<dbReference type="Gene3D" id="3.40.50.1820">
    <property type="entry name" value="alpha/beta hydrolase"/>
    <property type="match status" value="1"/>
</dbReference>
<dbReference type="InterPro" id="IPR020806">
    <property type="entry name" value="PKS_PP-bd"/>
</dbReference>
<comment type="caution">
    <text evidence="9">The sequence shown here is derived from an EMBL/GenBank/DDBJ whole genome shotgun (WGS) entry which is preliminary data.</text>
</comment>
<dbReference type="InterPro" id="IPR001031">
    <property type="entry name" value="Thioesterase"/>
</dbReference>
<dbReference type="InterPro" id="IPR032821">
    <property type="entry name" value="PKS_assoc"/>
</dbReference>
<feature type="region of interest" description="Disordered" evidence="6">
    <location>
        <begin position="1060"/>
        <end position="1089"/>
    </location>
</feature>
<evidence type="ECO:0000256" key="4">
    <source>
        <dbReference type="ARBA" id="ARBA00023194"/>
    </source>
</evidence>
<keyword evidence="2" id="KW-0597">Phosphoprotein</keyword>
<dbReference type="SUPFAM" id="SSF55048">
    <property type="entry name" value="Probable ACP-binding domain of malonyl-CoA ACP transacylase"/>
    <property type="match status" value="1"/>
</dbReference>
<organism evidence="9 10">
    <name type="scientific">Streptomyces fildesensis</name>
    <dbReference type="NCBI Taxonomy" id="375757"/>
    <lineage>
        <taxon>Bacteria</taxon>
        <taxon>Bacillati</taxon>
        <taxon>Actinomycetota</taxon>
        <taxon>Actinomycetes</taxon>
        <taxon>Kitasatosporales</taxon>
        <taxon>Streptomycetaceae</taxon>
        <taxon>Streptomyces</taxon>
    </lineage>
</organism>
<dbReference type="SMART" id="SM00823">
    <property type="entry name" value="PKS_PP"/>
    <property type="match status" value="2"/>
</dbReference>
<dbReference type="InterPro" id="IPR029058">
    <property type="entry name" value="AB_hydrolase_fold"/>
</dbReference>
<feature type="domain" description="Carrier" evidence="7">
    <location>
        <begin position="8"/>
        <end position="82"/>
    </location>
</feature>
<dbReference type="Gene3D" id="3.40.47.10">
    <property type="match status" value="1"/>
</dbReference>
<dbReference type="PROSITE" id="PS00606">
    <property type="entry name" value="KS3_1"/>
    <property type="match status" value="1"/>
</dbReference>
<evidence type="ECO:0000259" key="8">
    <source>
        <dbReference type="PROSITE" id="PS52004"/>
    </source>
</evidence>
<proteinExistence type="predicted"/>
<dbReference type="SMART" id="SM00827">
    <property type="entry name" value="PKS_AT"/>
    <property type="match status" value="1"/>
</dbReference>
<keyword evidence="5" id="KW-0012">Acyltransferase</keyword>
<dbReference type="SUPFAM" id="SSF52151">
    <property type="entry name" value="FabD/lysophospholipase-like"/>
    <property type="match status" value="1"/>
</dbReference>
<name>A0ABW8C4U1_9ACTN</name>
<dbReference type="InterPro" id="IPR036736">
    <property type="entry name" value="ACP-like_sf"/>
</dbReference>
<evidence type="ECO:0000259" key="7">
    <source>
        <dbReference type="PROSITE" id="PS50075"/>
    </source>
</evidence>
<dbReference type="Pfam" id="PF00109">
    <property type="entry name" value="ketoacyl-synt"/>
    <property type="match status" value="1"/>
</dbReference>
<keyword evidence="10" id="KW-1185">Reference proteome</keyword>
<dbReference type="Gene3D" id="3.30.70.250">
    <property type="entry name" value="Malonyl-CoA ACP transacylase, ACP-binding"/>
    <property type="match status" value="1"/>
</dbReference>
<keyword evidence="3" id="KW-0808">Transferase</keyword>
<feature type="domain" description="Ketosynthase family 3 (KS3)" evidence="8">
    <location>
        <begin position="100"/>
        <end position="525"/>
    </location>
</feature>
<dbReference type="InterPro" id="IPR001227">
    <property type="entry name" value="Ac_transferase_dom_sf"/>
</dbReference>
<dbReference type="InterPro" id="IPR016036">
    <property type="entry name" value="Malonyl_transacylase_ACP-bd"/>
</dbReference>
<dbReference type="EMBL" id="JBITYG010000002">
    <property type="protein sequence ID" value="MFI9100917.1"/>
    <property type="molecule type" value="Genomic_DNA"/>
</dbReference>
<dbReference type="InterPro" id="IPR018201">
    <property type="entry name" value="Ketoacyl_synth_AS"/>
</dbReference>
<dbReference type="PANTHER" id="PTHR43775:SF37">
    <property type="entry name" value="SI:DKEY-61P9.11"/>
    <property type="match status" value="1"/>
</dbReference>
<keyword evidence="1" id="KW-0596">Phosphopantetheine</keyword>
<evidence type="ECO:0000256" key="2">
    <source>
        <dbReference type="ARBA" id="ARBA00022553"/>
    </source>
</evidence>
<dbReference type="InterPro" id="IPR009081">
    <property type="entry name" value="PP-bd_ACP"/>
</dbReference>
<dbReference type="CDD" id="cd00833">
    <property type="entry name" value="PKS"/>
    <property type="match status" value="1"/>
</dbReference>
<dbReference type="Proteomes" id="UP001614394">
    <property type="component" value="Unassembled WGS sequence"/>
</dbReference>
<dbReference type="SUPFAM" id="SSF53474">
    <property type="entry name" value="alpha/beta-Hydrolases"/>
    <property type="match status" value="1"/>
</dbReference>
<dbReference type="SMART" id="SM00825">
    <property type="entry name" value="PKS_KS"/>
    <property type="match status" value="1"/>
</dbReference>
<gene>
    <name evidence="9" type="ORF">ACIGXA_10340</name>
</gene>
<evidence type="ECO:0000256" key="6">
    <source>
        <dbReference type="SAM" id="MobiDB-lite"/>
    </source>
</evidence>
<protein>
    <submittedName>
        <fullName evidence="9">Beta-ketoacyl synthase N-terminal-like domain-containing protein</fullName>
    </submittedName>
</protein>
<dbReference type="Pfam" id="PF00698">
    <property type="entry name" value="Acyl_transf_1"/>
    <property type="match status" value="1"/>
</dbReference>
<evidence type="ECO:0000256" key="5">
    <source>
        <dbReference type="ARBA" id="ARBA00023315"/>
    </source>
</evidence>
<dbReference type="InterPro" id="IPR016039">
    <property type="entry name" value="Thiolase-like"/>
</dbReference>
<evidence type="ECO:0000313" key="10">
    <source>
        <dbReference type="Proteomes" id="UP001614394"/>
    </source>
</evidence>
<evidence type="ECO:0000256" key="3">
    <source>
        <dbReference type="ARBA" id="ARBA00022679"/>
    </source>
</evidence>
<dbReference type="Pfam" id="PF00550">
    <property type="entry name" value="PP-binding"/>
    <property type="match status" value="2"/>
</dbReference>
<dbReference type="PANTHER" id="PTHR43775">
    <property type="entry name" value="FATTY ACID SYNTHASE"/>
    <property type="match status" value="1"/>
</dbReference>
<feature type="domain" description="Carrier" evidence="7">
    <location>
        <begin position="992"/>
        <end position="1067"/>
    </location>
</feature>
<dbReference type="Pfam" id="PF02801">
    <property type="entry name" value="Ketoacyl-synt_C"/>
    <property type="match status" value="1"/>
</dbReference>
<dbReference type="SUPFAM" id="SSF53901">
    <property type="entry name" value="Thiolase-like"/>
    <property type="match status" value="1"/>
</dbReference>
<dbReference type="PROSITE" id="PS50075">
    <property type="entry name" value="CARRIER"/>
    <property type="match status" value="2"/>
</dbReference>
<keyword evidence="4" id="KW-0045">Antibiotic biosynthesis</keyword>
<dbReference type="RefSeq" id="WP_399646697.1">
    <property type="nucleotide sequence ID" value="NZ_JBITYG010000002.1"/>
</dbReference>
<evidence type="ECO:0000256" key="1">
    <source>
        <dbReference type="ARBA" id="ARBA00022450"/>
    </source>
</evidence>
<dbReference type="InterPro" id="IPR016035">
    <property type="entry name" value="Acyl_Trfase/lysoPLipase"/>
</dbReference>
<dbReference type="Pfam" id="PF16197">
    <property type="entry name" value="KAsynt_C_assoc"/>
    <property type="match status" value="1"/>
</dbReference>
<dbReference type="InterPro" id="IPR014031">
    <property type="entry name" value="Ketoacyl_synth_C"/>
</dbReference>
<dbReference type="InterPro" id="IPR014043">
    <property type="entry name" value="Acyl_transferase_dom"/>
</dbReference>
<dbReference type="Gene3D" id="1.10.1200.10">
    <property type="entry name" value="ACP-like"/>
    <property type="match status" value="3"/>
</dbReference>
<reference evidence="9 10" key="1">
    <citation type="submission" date="2024-10" db="EMBL/GenBank/DDBJ databases">
        <title>The Natural Products Discovery Center: Release of the First 8490 Sequenced Strains for Exploring Actinobacteria Biosynthetic Diversity.</title>
        <authorList>
            <person name="Kalkreuter E."/>
            <person name="Kautsar S.A."/>
            <person name="Yang D."/>
            <person name="Bader C.D."/>
            <person name="Teijaro C.N."/>
            <person name="Fluegel L."/>
            <person name="Davis C.M."/>
            <person name="Simpson J.R."/>
            <person name="Lauterbach L."/>
            <person name="Steele A.D."/>
            <person name="Gui C."/>
            <person name="Meng S."/>
            <person name="Li G."/>
            <person name="Viehrig K."/>
            <person name="Ye F."/>
            <person name="Su P."/>
            <person name="Kiefer A.F."/>
            <person name="Nichols A."/>
            <person name="Cepeda A.J."/>
            <person name="Yan W."/>
            <person name="Fan B."/>
            <person name="Jiang Y."/>
            <person name="Adhikari A."/>
            <person name="Zheng C.-J."/>
            <person name="Schuster L."/>
            <person name="Cowan T.M."/>
            <person name="Smanski M.J."/>
            <person name="Chevrette M.G."/>
            <person name="De Carvalho L.P.S."/>
            <person name="Shen B."/>
        </authorList>
    </citation>
    <scope>NUCLEOTIDE SEQUENCE [LARGE SCALE GENOMIC DNA]</scope>
    <source>
        <strain evidence="9 10">NPDC053399</strain>
    </source>
</reference>
<dbReference type="Gene3D" id="3.40.366.10">
    <property type="entry name" value="Malonyl-Coenzyme A Acyl Carrier Protein, domain 2"/>
    <property type="match status" value="1"/>
</dbReference>
<dbReference type="SUPFAM" id="SSF47336">
    <property type="entry name" value="ACP-like"/>
    <property type="match status" value="3"/>
</dbReference>
<dbReference type="InterPro" id="IPR014030">
    <property type="entry name" value="Ketoacyl_synth_N"/>
</dbReference>
<dbReference type="InterPro" id="IPR020841">
    <property type="entry name" value="PKS_Beta-ketoAc_synthase_dom"/>
</dbReference>